<proteinExistence type="predicted"/>
<name>A0A4R7VRY0_9PSEU</name>
<sequence length="126" mass="13967">MIEVLAAVLTYLSLGGAVWAAVLVVANRPIELREWHGLWLYGLVVLLEVGLLAQLVVGIVQLTTDDRQIETATFVGYLVTMVLVPPIAAFWALLERTRWGPVVMVVGCLTIPVLIIRLRQVWEAHV</sequence>
<protein>
    <recommendedName>
        <fullName evidence="4">Integral membrane protein</fullName>
    </recommendedName>
</protein>
<dbReference type="Proteomes" id="UP000294927">
    <property type="component" value="Unassembled WGS sequence"/>
</dbReference>
<organism evidence="2 3">
    <name type="scientific">Actinophytocola oryzae</name>
    <dbReference type="NCBI Taxonomy" id="502181"/>
    <lineage>
        <taxon>Bacteria</taxon>
        <taxon>Bacillati</taxon>
        <taxon>Actinomycetota</taxon>
        <taxon>Actinomycetes</taxon>
        <taxon>Pseudonocardiales</taxon>
        <taxon>Pseudonocardiaceae</taxon>
    </lineage>
</organism>
<keyword evidence="3" id="KW-1185">Reference proteome</keyword>
<reference evidence="2 3" key="1">
    <citation type="submission" date="2019-03" db="EMBL/GenBank/DDBJ databases">
        <title>Genomic Encyclopedia of Archaeal and Bacterial Type Strains, Phase II (KMG-II): from individual species to whole genera.</title>
        <authorList>
            <person name="Goeker M."/>
        </authorList>
    </citation>
    <scope>NUCLEOTIDE SEQUENCE [LARGE SCALE GENOMIC DNA]</scope>
    <source>
        <strain evidence="2 3">DSM 45499</strain>
    </source>
</reference>
<dbReference type="AlphaFoldDB" id="A0A4R7VRY0"/>
<dbReference type="RefSeq" id="WP_133903522.1">
    <property type="nucleotide sequence ID" value="NZ_SOCP01000005.1"/>
</dbReference>
<dbReference type="EMBL" id="SOCP01000005">
    <property type="protein sequence ID" value="TDV52119.1"/>
    <property type="molecule type" value="Genomic_DNA"/>
</dbReference>
<feature type="transmembrane region" description="Helical" evidence="1">
    <location>
        <begin position="74"/>
        <end position="93"/>
    </location>
</feature>
<keyword evidence="1" id="KW-1133">Transmembrane helix</keyword>
<evidence type="ECO:0000256" key="1">
    <source>
        <dbReference type="SAM" id="Phobius"/>
    </source>
</evidence>
<evidence type="ECO:0008006" key="4">
    <source>
        <dbReference type="Google" id="ProtNLM"/>
    </source>
</evidence>
<keyword evidence="1" id="KW-0472">Membrane</keyword>
<comment type="caution">
    <text evidence="2">The sequence shown here is derived from an EMBL/GenBank/DDBJ whole genome shotgun (WGS) entry which is preliminary data.</text>
</comment>
<keyword evidence="1" id="KW-0812">Transmembrane</keyword>
<feature type="transmembrane region" description="Helical" evidence="1">
    <location>
        <begin position="39"/>
        <end position="62"/>
    </location>
</feature>
<evidence type="ECO:0000313" key="2">
    <source>
        <dbReference type="EMBL" id="TDV52119.1"/>
    </source>
</evidence>
<dbReference type="OrthoDB" id="3828660at2"/>
<evidence type="ECO:0000313" key="3">
    <source>
        <dbReference type="Proteomes" id="UP000294927"/>
    </source>
</evidence>
<feature type="transmembrane region" description="Helical" evidence="1">
    <location>
        <begin position="99"/>
        <end position="118"/>
    </location>
</feature>
<gene>
    <name evidence="2" type="ORF">CLV71_105250</name>
</gene>
<accession>A0A4R7VRY0</accession>